<feature type="compositionally biased region" description="Basic and acidic residues" evidence="1">
    <location>
        <begin position="28"/>
        <end position="63"/>
    </location>
</feature>
<dbReference type="AlphaFoldDB" id="A0A8J6A2T0"/>
<dbReference type="Proteomes" id="UP000700334">
    <property type="component" value="Unassembled WGS sequence"/>
</dbReference>
<sequence>RAPQTQRQGEQDSPGSSVPDCGQVIEQCSKKCSERGKTVSAKEKGKLEDRAKADKAPYKERKTYIPLSHRGNDKEVKDPTKLQGKYEKDIPAYRANGKPEMAKKELQKLKIARKKRRTK</sequence>
<dbReference type="InterPro" id="IPR009071">
    <property type="entry name" value="HMG_box_dom"/>
</dbReference>
<dbReference type="SUPFAM" id="SSF47095">
    <property type="entry name" value="HMG-box"/>
    <property type="match status" value="1"/>
</dbReference>
<dbReference type="InterPro" id="IPR036910">
    <property type="entry name" value="HMG_box_dom_sf"/>
</dbReference>
<evidence type="ECO:0000259" key="2">
    <source>
        <dbReference type="Pfam" id="PF09011"/>
    </source>
</evidence>
<feature type="region of interest" description="Disordered" evidence="1">
    <location>
        <begin position="1"/>
        <end position="87"/>
    </location>
</feature>
<feature type="compositionally biased region" description="Basic and acidic residues" evidence="1">
    <location>
        <begin position="70"/>
        <end position="87"/>
    </location>
</feature>
<accession>A0A8J6A2T0</accession>
<dbReference type="EMBL" id="JAGFMF010011752">
    <property type="protein sequence ID" value="KAG8514211.1"/>
    <property type="molecule type" value="Genomic_DNA"/>
</dbReference>
<dbReference type="Pfam" id="PF09011">
    <property type="entry name" value="HMG_box_2"/>
    <property type="match status" value="1"/>
</dbReference>
<proteinExistence type="predicted"/>
<reference evidence="3" key="1">
    <citation type="journal article" date="2021" name="Evol. Appl.">
        <title>The genome of the Pyrenean desman and the effects of bottlenecks and inbreeding on the genomic landscape of an endangered species.</title>
        <authorList>
            <person name="Escoda L."/>
            <person name="Castresana J."/>
        </authorList>
    </citation>
    <scope>NUCLEOTIDE SEQUENCE</scope>
    <source>
        <strain evidence="3">IBE-C5619</strain>
    </source>
</reference>
<organism evidence="3 4">
    <name type="scientific">Galemys pyrenaicus</name>
    <name type="common">Iberian desman</name>
    <name type="synonym">Pyrenean desman</name>
    <dbReference type="NCBI Taxonomy" id="202257"/>
    <lineage>
        <taxon>Eukaryota</taxon>
        <taxon>Metazoa</taxon>
        <taxon>Chordata</taxon>
        <taxon>Craniata</taxon>
        <taxon>Vertebrata</taxon>
        <taxon>Euteleostomi</taxon>
        <taxon>Mammalia</taxon>
        <taxon>Eutheria</taxon>
        <taxon>Laurasiatheria</taxon>
        <taxon>Eulipotyphla</taxon>
        <taxon>Talpidae</taxon>
        <taxon>Galemys</taxon>
    </lineage>
</organism>
<dbReference type="OrthoDB" id="1919336at2759"/>
<gene>
    <name evidence="3" type="ORF">J0S82_003811</name>
</gene>
<keyword evidence="4" id="KW-1185">Reference proteome</keyword>
<name>A0A8J6A2T0_GALPY</name>
<feature type="non-terminal residue" evidence="3">
    <location>
        <position position="1"/>
    </location>
</feature>
<evidence type="ECO:0000313" key="4">
    <source>
        <dbReference type="Proteomes" id="UP000700334"/>
    </source>
</evidence>
<comment type="caution">
    <text evidence="3">The sequence shown here is derived from an EMBL/GenBank/DDBJ whole genome shotgun (WGS) entry which is preliminary data.</text>
</comment>
<evidence type="ECO:0000313" key="3">
    <source>
        <dbReference type="EMBL" id="KAG8514211.1"/>
    </source>
</evidence>
<feature type="non-terminal residue" evidence="3">
    <location>
        <position position="119"/>
    </location>
</feature>
<protein>
    <submittedName>
        <fullName evidence="3">High mobility group protein B1</fullName>
    </submittedName>
</protein>
<feature type="domain" description="HMG box" evidence="2">
    <location>
        <begin position="26"/>
        <end position="61"/>
    </location>
</feature>
<feature type="compositionally biased region" description="Polar residues" evidence="1">
    <location>
        <begin position="1"/>
        <end position="16"/>
    </location>
</feature>
<evidence type="ECO:0000256" key="1">
    <source>
        <dbReference type="SAM" id="MobiDB-lite"/>
    </source>
</evidence>